<evidence type="ECO:0000313" key="4">
    <source>
        <dbReference type="Proteomes" id="UP000024635"/>
    </source>
</evidence>
<evidence type="ECO:0000313" key="3">
    <source>
        <dbReference type="EMBL" id="EYC37765.1"/>
    </source>
</evidence>
<name>A0A016WDQ2_9BILA</name>
<keyword evidence="2" id="KW-0732">Signal</keyword>
<protein>
    <submittedName>
        <fullName evidence="3">Uncharacterized protein</fullName>
    </submittedName>
</protein>
<evidence type="ECO:0000256" key="2">
    <source>
        <dbReference type="SAM" id="SignalP"/>
    </source>
</evidence>
<dbReference type="EMBL" id="JARK01000367">
    <property type="protein sequence ID" value="EYC37765.1"/>
    <property type="molecule type" value="Genomic_DNA"/>
</dbReference>
<dbReference type="AlphaFoldDB" id="A0A016WDQ2"/>
<feature type="signal peptide" evidence="2">
    <location>
        <begin position="1"/>
        <end position="20"/>
    </location>
</feature>
<keyword evidence="4" id="KW-1185">Reference proteome</keyword>
<feature type="chain" id="PRO_5001490557" evidence="2">
    <location>
        <begin position="21"/>
        <end position="85"/>
    </location>
</feature>
<dbReference type="Proteomes" id="UP000024635">
    <property type="component" value="Unassembled WGS sequence"/>
</dbReference>
<proteinExistence type="predicted"/>
<gene>
    <name evidence="3" type="primary">Acey_s0767.g2185</name>
    <name evidence="3" type="ORF">Y032_0767g2185</name>
</gene>
<evidence type="ECO:0000256" key="1">
    <source>
        <dbReference type="SAM" id="MobiDB-lite"/>
    </source>
</evidence>
<reference evidence="4" key="1">
    <citation type="journal article" date="2015" name="Nat. Genet.">
        <title>The genome and transcriptome of the zoonotic hookworm Ancylostoma ceylanicum identify infection-specific gene families.</title>
        <authorList>
            <person name="Schwarz E.M."/>
            <person name="Hu Y."/>
            <person name="Antoshechkin I."/>
            <person name="Miller M.M."/>
            <person name="Sternberg P.W."/>
            <person name="Aroian R.V."/>
        </authorList>
    </citation>
    <scope>NUCLEOTIDE SEQUENCE</scope>
    <source>
        <strain evidence="4">HY135</strain>
    </source>
</reference>
<feature type="region of interest" description="Disordered" evidence="1">
    <location>
        <begin position="65"/>
        <end position="85"/>
    </location>
</feature>
<organism evidence="3 4">
    <name type="scientific">Ancylostoma ceylanicum</name>
    <dbReference type="NCBI Taxonomy" id="53326"/>
    <lineage>
        <taxon>Eukaryota</taxon>
        <taxon>Metazoa</taxon>
        <taxon>Ecdysozoa</taxon>
        <taxon>Nematoda</taxon>
        <taxon>Chromadorea</taxon>
        <taxon>Rhabditida</taxon>
        <taxon>Rhabditina</taxon>
        <taxon>Rhabditomorpha</taxon>
        <taxon>Strongyloidea</taxon>
        <taxon>Ancylostomatidae</taxon>
        <taxon>Ancylostomatinae</taxon>
        <taxon>Ancylostoma</taxon>
    </lineage>
</organism>
<sequence length="85" mass="9561">MSLSVTIVLCALAQISATTAIITMLFCSRLYRRKAGGSAEGGMDDMVYPPRVSFKDSGEMEIDYDVDRSHRRRHRETSVSNQFRA</sequence>
<accession>A0A016WDQ2</accession>
<comment type="caution">
    <text evidence="3">The sequence shown here is derived from an EMBL/GenBank/DDBJ whole genome shotgun (WGS) entry which is preliminary data.</text>
</comment>